<dbReference type="InterPro" id="IPR006528">
    <property type="entry name" value="Phage_head_morphogenesis_dom"/>
</dbReference>
<dbReference type="Pfam" id="PF04233">
    <property type="entry name" value="Phage_Mu_F"/>
    <property type="match status" value="1"/>
</dbReference>
<dbReference type="OrthoDB" id="9765386at2"/>
<name>R3WD35_9ENTE</name>
<keyword evidence="4" id="KW-1185">Reference proteome</keyword>
<dbReference type="Proteomes" id="UP000013840">
    <property type="component" value="Unassembled WGS sequence"/>
</dbReference>
<organism evidence="3 4">
    <name type="scientific">Enterococcus caccae ATCC BAA-1240</name>
    <dbReference type="NCBI Taxonomy" id="1158612"/>
    <lineage>
        <taxon>Bacteria</taxon>
        <taxon>Bacillati</taxon>
        <taxon>Bacillota</taxon>
        <taxon>Bacilli</taxon>
        <taxon>Lactobacillales</taxon>
        <taxon>Enterococcaceae</taxon>
        <taxon>Enterococcus</taxon>
    </lineage>
</organism>
<dbReference type="eggNOG" id="COG2369">
    <property type="taxonomic scope" value="Bacteria"/>
</dbReference>
<dbReference type="RefSeq" id="WP_010771735.1">
    <property type="nucleotide sequence ID" value="NZ_KB946333.1"/>
</dbReference>
<feature type="domain" description="Phage head morphogenesis" evidence="2">
    <location>
        <begin position="235"/>
        <end position="332"/>
    </location>
</feature>
<evidence type="ECO:0000313" key="4">
    <source>
        <dbReference type="Proteomes" id="UP000013840"/>
    </source>
</evidence>
<evidence type="ECO:0000256" key="1">
    <source>
        <dbReference type="SAM" id="MobiDB-lite"/>
    </source>
</evidence>
<reference evidence="3 4" key="1">
    <citation type="submission" date="2013-02" db="EMBL/GenBank/DDBJ databases">
        <title>The Genome Sequence of Enterococcus caccae BAA-1240.</title>
        <authorList>
            <consortium name="The Broad Institute Genome Sequencing Platform"/>
            <consortium name="The Broad Institute Genome Sequencing Center for Infectious Disease"/>
            <person name="Earl A.M."/>
            <person name="Gilmore M.S."/>
            <person name="Lebreton F."/>
            <person name="Walker B."/>
            <person name="Young S.K."/>
            <person name="Zeng Q."/>
            <person name="Gargeya S."/>
            <person name="Fitzgerald M."/>
            <person name="Haas B."/>
            <person name="Abouelleil A."/>
            <person name="Alvarado L."/>
            <person name="Arachchi H.M."/>
            <person name="Berlin A.M."/>
            <person name="Chapman S.B."/>
            <person name="Dewar J."/>
            <person name="Goldberg J."/>
            <person name="Griggs A."/>
            <person name="Gujja S."/>
            <person name="Hansen M."/>
            <person name="Howarth C."/>
            <person name="Imamovic A."/>
            <person name="Larimer J."/>
            <person name="McCowan C."/>
            <person name="Murphy C."/>
            <person name="Neiman D."/>
            <person name="Pearson M."/>
            <person name="Priest M."/>
            <person name="Roberts A."/>
            <person name="Saif S."/>
            <person name="Shea T."/>
            <person name="Sisk P."/>
            <person name="Sykes S."/>
            <person name="Wortman J."/>
            <person name="Nusbaum C."/>
            <person name="Birren B."/>
        </authorList>
    </citation>
    <scope>NUCLEOTIDE SEQUENCE [LARGE SCALE GENOMIC DNA]</scope>
    <source>
        <strain evidence="3 4">ATCC BAA-1240</strain>
    </source>
</reference>
<evidence type="ECO:0000259" key="2">
    <source>
        <dbReference type="Pfam" id="PF04233"/>
    </source>
</evidence>
<dbReference type="PATRIC" id="fig|1158612.3.peg.1594"/>
<evidence type="ECO:0000313" key="3">
    <source>
        <dbReference type="EMBL" id="EOL45811.1"/>
    </source>
</evidence>
<accession>R3WD35</accession>
<feature type="compositionally biased region" description="Basic and acidic residues" evidence="1">
    <location>
        <begin position="417"/>
        <end position="427"/>
    </location>
</feature>
<sequence length="427" mass="49387">MAQKKYKPSYWEKRSIDAEKRVNDGAKALEKKVASAYRQAQSYLTKQARKMFARSQQRTGLSEEEAKRLLNETVQPEELVELKSLSKQIKNPLLQKEAKQKLNGLAFKERITRVEDLKAKSFFVSKQVANVQLDKSTDFYIDTIHDSYNEATSEAIIRQMEHSNPNSIIEVWNKKEYESSLESELPKHEFKELSTRYTKNILDSHWKGSNYSERIWGDTEALAKRLEELFTVESMTGMSEFEMAKEIASEFDRSIGVARRLIRTEANYMANQAKLKAWQDRGVEQYILIAVLDLRTSKICQGKDHKIYLVSEAIVNGKEGTYPPFHPWCRTIAVAYFGERTLSGTRTANDPISGKTILIDQRDSYNDWMDKLKEMYSTEEINRQKQKLKNKNYDDQVKKIKSRAKKDVSSRFNAVRKAGDAKGSKIP</sequence>
<gene>
    <name evidence="3" type="ORF">UC7_01608</name>
</gene>
<dbReference type="AlphaFoldDB" id="R3WD35"/>
<proteinExistence type="predicted"/>
<protein>
    <submittedName>
        <fullName evidence="3">SPP1 gp7 family phage head morphogenesis protein</fullName>
    </submittedName>
</protein>
<comment type="caution">
    <text evidence="3">The sequence shown here is derived from an EMBL/GenBank/DDBJ whole genome shotgun (WGS) entry which is preliminary data.</text>
</comment>
<feature type="region of interest" description="Disordered" evidence="1">
    <location>
        <begin position="404"/>
        <end position="427"/>
    </location>
</feature>
<dbReference type="EMBL" id="AJAU01000017">
    <property type="protein sequence ID" value="EOL45811.1"/>
    <property type="molecule type" value="Genomic_DNA"/>
</dbReference>
<dbReference type="STRING" id="317735.RU98_GL002171"/>
<dbReference type="NCBIfam" id="TIGR01641">
    <property type="entry name" value="phageSPP1_gp7"/>
    <property type="match status" value="1"/>
</dbReference>